<keyword evidence="2 3" id="KW-0802">TPR repeat</keyword>
<evidence type="ECO:0000256" key="3">
    <source>
        <dbReference type="PROSITE-ProRule" id="PRU00339"/>
    </source>
</evidence>
<dbReference type="Pfam" id="PF00515">
    <property type="entry name" value="TPR_1"/>
    <property type="match status" value="1"/>
</dbReference>
<reference evidence="5" key="1">
    <citation type="submission" date="2020-10" db="EMBL/GenBank/DDBJ databases">
        <authorList>
            <person name="Gilroy R."/>
        </authorList>
    </citation>
    <scope>NUCLEOTIDE SEQUENCE</scope>
    <source>
        <strain evidence="5">10192</strain>
    </source>
</reference>
<dbReference type="PROSITE" id="PS50005">
    <property type="entry name" value="TPR"/>
    <property type="match status" value="1"/>
</dbReference>
<dbReference type="InterPro" id="IPR019734">
    <property type="entry name" value="TPR_rpt"/>
</dbReference>
<sequence length="205" mass="23085">MKKALLLVCILAISVATTACINNLAVQELNNKAAAFMEKENYPEAIERLKSSIDLDDSLFESHYNLAIAYTKNNDYISAVESYKKAIQLNPDFAEAYYSLAVTEENIITDIYSGILRVDETGNISKVNAEDIPVEANSSDEEFVHKNEFTLDDNARTYINKTMSDAVKNYETYIEKGTDIPDRSEVEARVNELKTTLEDLERTAE</sequence>
<dbReference type="SMART" id="SM00028">
    <property type="entry name" value="TPR"/>
    <property type="match status" value="2"/>
</dbReference>
<dbReference type="Proteomes" id="UP000823632">
    <property type="component" value="Unassembled WGS sequence"/>
</dbReference>
<dbReference type="PROSITE" id="PS51257">
    <property type="entry name" value="PROKAR_LIPOPROTEIN"/>
    <property type="match status" value="1"/>
</dbReference>
<feature type="chain" id="PRO_5039391126" evidence="4">
    <location>
        <begin position="20"/>
        <end position="205"/>
    </location>
</feature>
<comment type="caution">
    <text evidence="5">The sequence shown here is derived from an EMBL/GenBank/DDBJ whole genome shotgun (WGS) entry which is preliminary data.</text>
</comment>
<dbReference type="PROSITE" id="PS50293">
    <property type="entry name" value="TPR_REGION"/>
    <property type="match status" value="1"/>
</dbReference>
<organism evidence="5 6">
    <name type="scientific">Candidatus Scatousia excrementipullorum</name>
    <dbReference type="NCBI Taxonomy" id="2840936"/>
    <lineage>
        <taxon>Bacteria</taxon>
        <taxon>Candidatus Scatousia</taxon>
    </lineage>
</organism>
<keyword evidence="4" id="KW-0732">Signal</keyword>
<keyword evidence="1" id="KW-0677">Repeat</keyword>
<dbReference type="PANTHER" id="PTHR44943:SF8">
    <property type="entry name" value="TPR REPEAT-CONTAINING PROTEIN MJ0263"/>
    <property type="match status" value="1"/>
</dbReference>
<feature type="signal peptide" evidence="4">
    <location>
        <begin position="1"/>
        <end position="19"/>
    </location>
</feature>
<dbReference type="EMBL" id="JADIND010000019">
    <property type="protein sequence ID" value="MBO8429933.1"/>
    <property type="molecule type" value="Genomic_DNA"/>
</dbReference>
<name>A0A9D9DLU8_9BACT</name>
<accession>A0A9D9DLU8</accession>
<feature type="repeat" description="TPR" evidence="3">
    <location>
        <begin position="60"/>
        <end position="93"/>
    </location>
</feature>
<evidence type="ECO:0000256" key="2">
    <source>
        <dbReference type="ARBA" id="ARBA00022803"/>
    </source>
</evidence>
<dbReference type="InterPro" id="IPR011990">
    <property type="entry name" value="TPR-like_helical_dom_sf"/>
</dbReference>
<protein>
    <submittedName>
        <fullName evidence="5">Tetratricopeptide repeat protein</fullName>
    </submittedName>
</protein>
<evidence type="ECO:0000313" key="5">
    <source>
        <dbReference type="EMBL" id="MBO8429933.1"/>
    </source>
</evidence>
<evidence type="ECO:0000313" key="6">
    <source>
        <dbReference type="Proteomes" id="UP000823632"/>
    </source>
</evidence>
<dbReference type="Gene3D" id="1.25.40.10">
    <property type="entry name" value="Tetratricopeptide repeat domain"/>
    <property type="match status" value="1"/>
</dbReference>
<reference evidence="5" key="2">
    <citation type="journal article" date="2021" name="PeerJ">
        <title>Extensive microbial diversity within the chicken gut microbiome revealed by metagenomics and culture.</title>
        <authorList>
            <person name="Gilroy R."/>
            <person name="Ravi A."/>
            <person name="Getino M."/>
            <person name="Pursley I."/>
            <person name="Horton D.L."/>
            <person name="Alikhan N.F."/>
            <person name="Baker D."/>
            <person name="Gharbi K."/>
            <person name="Hall N."/>
            <person name="Watson M."/>
            <person name="Adriaenssens E.M."/>
            <person name="Foster-Nyarko E."/>
            <person name="Jarju S."/>
            <person name="Secka A."/>
            <person name="Antonio M."/>
            <person name="Oren A."/>
            <person name="Chaudhuri R.R."/>
            <person name="La Ragione R."/>
            <person name="Hildebrand F."/>
            <person name="Pallen M.J."/>
        </authorList>
    </citation>
    <scope>NUCLEOTIDE SEQUENCE</scope>
    <source>
        <strain evidence="5">10192</strain>
    </source>
</reference>
<evidence type="ECO:0000256" key="4">
    <source>
        <dbReference type="SAM" id="SignalP"/>
    </source>
</evidence>
<dbReference type="SUPFAM" id="SSF48452">
    <property type="entry name" value="TPR-like"/>
    <property type="match status" value="1"/>
</dbReference>
<proteinExistence type="predicted"/>
<evidence type="ECO:0000256" key="1">
    <source>
        <dbReference type="ARBA" id="ARBA00022737"/>
    </source>
</evidence>
<dbReference type="InterPro" id="IPR051685">
    <property type="entry name" value="Ycf3/AcsC/BcsC/TPR_MFPF"/>
</dbReference>
<gene>
    <name evidence="5" type="ORF">IAC76_00960</name>
</gene>
<dbReference type="AlphaFoldDB" id="A0A9D9DLU8"/>
<dbReference type="PANTHER" id="PTHR44943">
    <property type="entry name" value="CELLULOSE SYNTHASE OPERON PROTEIN C"/>
    <property type="match status" value="1"/>
</dbReference>